<keyword evidence="4 6" id="KW-0326">Glycosidase</keyword>
<dbReference type="InterPro" id="IPR050727">
    <property type="entry name" value="GH43_arabinanases"/>
</dbReference>
<dbReference type="GO" id="GO:0004553">
    <property type="term" value="F:hydrolase activity, hydrolyzing O-glycosyl compounds"/>
    <property type="evidence" value="ECO:0007669"/>
    <property type="project" value="InterPro"/>
</dbReference>
<keyword evidence="3 6" id="KW-0378">Hydrolase</keyword>
<keyword evidence="7" id="KW-0732">Signal</keyword>
<dbReference type="GO" id="GO:0005975">
    <property type="term" value="P:carbohydrate metabolic process"/>
    <property type="evidence" value="ECO:0007669"/>
    <property type="project" value="InterPro"/>
</dbReference>
<evidence type="ECO:0000256" key="7">
    <source>
        <dbReference type="SAM" id="SignalP"/>
    </source>
</evidence>
<dbReference type="PANTHER" id="PTHR43301">
    <property type="entry name" value="ARABINAN ENDO-1,5-ALPHA-L-ARABINOSIDASE"/>
    <property type="match status" value="1"/>
</dbReference>
<evidence type="ECO:0000256" key="6">
    <source>
        <dbReference type="RuleBase" id="RU361187"/>
    </source>
</evidence>
<reference evidence="9" key="1">
    <citation type="journal article" date="2016" name="Genome Biol. Evol.">
        <title>Comparative 'omics' of the Fusarium fujikuroi species complex highlights differences in genetic potential and metabolite synthesis.</title>
        <authorList>
            <person name="Niehaus E.-M."/>
            <person name="Muensterkoetter M."/>
            <person name="Proctor R.H."/>
            <person name="Brown D.W."/>
            <person name="Sharon A."/>
            <person name="Idan Y."/>
            <person name="Oren-Young L."/>
            <person name="Sieber C.M."/>
            <person name="Novak O."/>
            <person name="Pencik A."/>
            <person name="Tarkowska D."/>
            <person name="Hromadova K."/>
            <person name="Freeman S."/>
            <person name="Maymon M."/>
            <person name="Elazar M."/>
            <person name="Youssef S.A."/>
            <person name="El-Shabrawy E.S.M."/>
            <person name="Shalaby A.B.A."/>
            <person name="Houterman P."/>
            <person name="Brock N.L."/>
            <person name="Burkhardt I."/>
            <person name="Tsavkelova E.A."/>
            <person name="Dickschat J.S."/>
            <person name="Galuszka P."/>
            <person name="Gueldener U."/>
            <person name="Tudzynski B."/>
        </authorList>
    </citation>
    <scope>NUCLEOTIDE SEQUENCE [LARGE SCALE GENOMIC DNA]</scope>
    <source>
        <strain evidence="9">MRC7560</strain>
    </source>
</reference>
<comment type="pathway">
    <text evidence="1">Glycan metabolism; L-arabinan degradation.</text>
</comment>
<proteinExistence type="inferred from homology"/>
<dbReference type="EMBL" id="FCQH01000018">
    <property type="protein sequence ID" value="CVL06934.1"/>
    <property type="molecule type" value="Genomic_DNA"/>
</dbReference>
<dbReference type="VEuPathDB" id="FungiDB:FMAN_12026"/>
<dbReference type="Proteomes" id="UP000184255">
    <property type="component" value="Unassembled WGS sequence"/>
</dbReference>
<evidence type="ECO:0000313" key="8">
    <source>
        <dbReference type="EMBL" id="CVL06934.1"/>
    </source>
</evidence>
<evidence type="ECO:0000256" key="2">
    <source>
        <dbReference type="ARBA" id="ARBA00009865"/>
    </source>
</evidence>
<gene>
    <name evidence="8" type="ORF">FMAN_12026</name>
</gene>
<protein>
    <recommendedName>
        <fullName evidence="5">Endo-1,5-alpha-L-arabinanase A</fullName>
    </recommendedName>
</protein>
<keyword evidence="9" id="KW-1185">Reference proteome</keyword>
<organism evidence="8 9">
    <name type="scientific">Fusarium mangiferae</name>
    <name type="common">Mango malformation disease fungus</name>
    <dbReference type="NCBI Taxonomy" id="192010"/>
    <lineage>
        <taxon>Eukaryota</taxon>
        <taxon>Fungi</taxon>
        <taxon>Dikarya</taxon>
        <taxon>Ascomycota</taxon>
        <taxon>Pezizomycotina</taxon>
        <taxon>Sordariomycetes</taxon>
        <taxon>Hypocreomycetidae</taxon>
        <taxon>Hypocreales</taxon>
        <taxon>Nectriaceae</taxon>
        <taxon>Fusarium</taxon>
        <taxon>Fusarium fujikuroi species complex</taxon>
    </lineage>
</organism>
<evidence type="ECO:0000256" key="5">
    <source>
        <dbReference type="ARBA" id="ARBA00042202"/>
    </source>
</evidence>
<comment type="caution">
    <text evidence="8">The sequence shown here is derived from an EMBL/GenBank/DDBJ whole genome shotgun (WGS) entry which is preliminary data.</text>
</comment>
<name>A0A1L7U895_FUSMA</name>
<accession>A0A1L7U895</accession>
<dbReference type="AlphaFoldDB" id="A0A1L7U895"/>
<dbReference type="SUPFAM" id="SSF75005">
    <property type="entry name" value="Arabinanase/levansucrase/invertase"/>
    <property type="match status" value="1"/>
</dbReference>
<evidence type="ECO:0000313" key="9">
    <source>
        <dbReference type="Proteomes" id="UP000184255"/>
    </source>
</evidence>
<feature type="signal peptide" evidence="7">
    <location>
        <begin position="1"/>
        <end position="23"/>
    </location>
</feature>
<dbReference type="RefSeq" id="XP_041690215.1">
    <property type="nucleotide sequence ID" value="XM_041824768.1"/>
</dbReference>
<dbReference type="InterPro" id="IPR023296">
    <property type="entry name" value="Glyco_hydro_beta-prop_sf"/>
</dbReference>
<dbReference type="Gene3D" id="2.115.10.20">
    <property type="entry name" value="Glycosyl hydrolase domain, family 43"/>
    <property type="match status" value="1"/>
</dbReference>
<dbReference type="InterPro" id="IPR006710">
    <property type="entry name" value="Glyco_hydro_43"/>
</dbReference>
<dbReference type="GeneID" id="65091276"/>
<sequence>MLSILSPTAILSALAILPILTSASPTGAIPAGSQEATKRGISCNSNYEGYAFFYFSNRGENIYLAASNGNNALSFTELNNGNPILKSTKGDGGVRDPFILRSHEGDKFYILATDLCIGCGTSWVEAQRFGSRYLEIWESKDLITWSAQRHVEVSPDNYGNTWAPEAYYDDDLKTYVVYWASGIYDNKANPKHDPTAYQRMVYATTNDFVTFSKPKIWQDEPPKGRIDSTVIKEDGIYYRFTKATINGCADIVEESSPSLTAGLSSWHRIASCIGKNAGTKEVEGPSIFKTNCKDVNGARYILLADEFGGNGYVPLESTNLAGGNWTLRKGYKYPESPRHGTIIPLTLKELQGIQKAFANTA</sequence>
<dbReference type="PANTHER" id="PTHR43301:SF3">
    <property type="entry name" value="ARABINAN ENDO-1,5-ALPHA-L-ARABINOSIDASE A-RELATED"/>
    <property type="match status" value="1"/>
</dbReference>
<dbReference type="Pfam" id="PF04616">
    <property type="entry name" value="Glyco_hydro_43"/>
    <property type="match status" value="1"/>
</dbReference>
<dbReference type="CDD" id="cd08983">
    <property type="entry name" value="GH43_Bt3655-like"/>
    <property type="match status" value="1"/>
</dbReference>
<comment type="similarity">
    <text evidence="2 6">Belongs to the glycosyl hydrolase 43 family.</text>
</comment>
<evidence type="ECO:0000256" key="1">
    <source>
        <dbReference type="ARBA" id="ARBA00004834"/>
    </source>
</evidence>
<evidence type="ECO:0000256" key="4">
    <source>
        <dbReference type="ARBA" id="ARBA00023295"/>
    </source>
</evidence>
<evidence type="ECO:0000256" key="3">
    <source>
        <dbReference type="ARBA" id="ARBA00022801"/>
    </source>
</evidence>
<feature type="chain" id="PRO_5012001582" description="Endo-1,5-alpha-L-arabinanase A" evidence="7">
    <location>
        <begin position="24"/>
        <end position="361"/>
    </location>
</feature>